<evidence type="ECO:0008006" key="4">
    <source>
        <dbReference type="Google" id="ProtNLM"/>
    </source>
</evidence>
<proteinExistence type="predicted"/>
<feature type="region of interest" description="Disordered" evidence="1">
    <location>
        <begin position="1"/>
        <end position="20"/>
    </location>
</feature>
<name>A0ABS6WVG5_9BACT</name>
<accession>A0ABS6WVG5</accession>
<reference evidence="2 3" key="1">
    <citation type="submission" date="2021-07" db="EMBL/GenBank/DDBJ databases">
        <title>Hymenobacter profundi sp. nov., isolated from deep-sea water.</title>
        <authorList>
            <person name="Kim M.K."/>
        </authorList>
    </citation>
    <scope>NUCLEOTIDE SEQUENCE [LARGE SCALE GENOMIC DNA]</scope>
    <source>
        <strain evidence="2 3">M2</strain>
    </source>
</reference>
<comment type="caution">
    <text evidence="2">The sequence shown here is derived from an EMBL/GenBank/DDBJ whole genome shotgun (WGS) entry which is preliminary data.</text>
</comment>
<gene>
    <name evidence="2" type="ORF">KYK14_03255</name>
</gene>
<evidence type="ECO:0000313" key="2">
    <source>
        <dbReference type="EMBL" id="MBW3127554.1"/>
    </source>
</evidence>
<protein>
    <recommendedName>
        <fullName evidence="4">Zinc-finger domain-containing protein</fullName>
    </recommendedName>
</protein>
<dbReference type="RefSeq" id="WP_185281382.1">
    <property type="nucleotide sequence ID" value="NZ_JAHWGL010000006.1"/>
</dbReference>
<evidence type="ECO:0000256" key="1">
    <source>
        <dbReference type="SAM" id="MobiDB-lite"/>
    </source>
</evidence>
<organism evidence="2 3">
    <name type="scientific">Hymenobacter profundi</name>
    <dbReference type="NCBI Taxonomy" id="1982110"/>
    <lineage>
        <taxon>Bacteria</taxon>
        <taxon>Pseudomonadati</taxon>
        <taxon>Bacteroidota</taxon>
        <taxon>Cytophagia</taxon>
        <taxon>Cytophagales</taxon>
        <taxon>Hymenobacteraceae</taxon>
        <taxon>Hymenobacter</taxon>
    </lineage>
</organism>
<dbReference type="Proteomes" id="UP000826188">
    <property type="component" value="Unassembled WGS sequence"/>
</dbReference>
<sequence>MKPTATPLSPQTAATDGPDCERVNTILDQIIVGNDPSLEDEEYFISHAEDCSPCFDSIDKQHIFIDFLAQHVGRKGAPSSLPEAIMNRLQVKMA</sequence>
<dbReference type="EMBL" id="JAHWGL010000006">
    <property type="protein sequence ID" value="MBW3127554.1"/>
    <property type="molecule type" value="Genomic_DNA"/>
</dbReference>
<evidence type="ECO:0000313" key="3">
    <source>
        <dbReference type="Proteomes" id="UP000826188"/>
    </source>
</evidence>
<keyword evidence="3" id="KW-1185">Reference proteome</keyword>
<feature type="compositionally biased region" description="Polar residues" evidence="1">
    <location>
        <begin position="1"/>
        <end position="14"/>
    </location>
</feature>